<dbReference type="GO" id="GO:0042176">
    <property type="term" value="P:regulation of protein catabolic process"/>
    <property type="evidence" value="ECO:0007669"/>
    <property type="project" value="UniProtKB-UniRule"/>
</dbReference>
<dbReference type="PANTHER" id="PTHR10943:SF2">
    <property type="entry name" value="26S PROTEASOME NON-ATPASE REGULATORY SUBUNIT 1"/>
    <property type="match status" value="1"/>
</dbReference>
<dbReference type="GO" id="GO:0034515">
    <property type="term" value="C:proteasome storage granule"/>
    <property type="evidence" value="ECO:0007669"/>
    <property type="project" value="TreeGrafter"/>
</dbReference>
<dbReference type="GO" id="GO:0005634">
    <property type="term" value="C:nucleus"/>
    <property type="evidence" value="ECO:0007669"/>
    <property type="project" value="TreeGrafter"/>
</dbReference>
<dbReference type="InterPro" id="IPR016642">
    <property type="entry name" value="26S_Psome_Rpn2"/>
</dbReference>
<reference evidence="5 6" key="1">
    <citation type="journal article" date="2014" name="MBio">
        <title>The Ordospora colligata genome; evolution of extreme reduction in microsporidia and host-to-parasite horizontal gene transfer.</title>
        <authorList>
            <person name="Pombert J.-F."/>
            <person name="Haag K.L."/>
            <person name="Beidas S."/>
            <person name="Ebert D."/>
            <person name="Keeling P.J."/>
        </authorList>
    </citation>
    <scope>NUCLEOTIDE SEQUENCE [LARGE SCALE GENOMIC DNA]</scope>
    <source>
        <strain evidence="5 6">OC4</strain>
    </source>
</reference>
<keyword evidence="2" id="KW-0677">Repeat</keyword>
<dbReference type="GO" id="GO:0030234">
    <property type="term" value="F:enzyme regulator activity"/>
    <property type="evidence" value="ECO:0007669"/>
    <property type="project" value="UniProtKB-UniRule"/>
</dbReference>
<evidence type="ECO:0000313" key="6">
    <source>
        <dbReference type="Proteomes" id="UP000031056"/>
    </source>
</evidence>
<dbReference type="SUPFAM" id="SSF48371">
    <property type="entry name" value="ARM repeat"/>
    <property type="match status" value="1"/>
</dbReference>
<dbReference type="RefSeq" id="XP_014564251.1">
    <property type="nucleotide sequence ID" value="XM_014708765.1"/>
</dbReference>
<comment type="similarity">
    <text evidence="1 4">Belongs to the proteasome subunit S1 family.</text>
</comment>
<dbReference type="InterPro" id="IPR002015">
    <property type="entry name" value="Proteasome/cyclosome_rpt"/>
</dbReference>
<dbReference type="PIRSF" id="PIRSF015947">
    <property type="entry name" value="26S_Psome_Rpn2"/>
    <property type="match status" value="1"/>
</dbReference>
<dbReference type="HOGENOM" id="CLU_019837_0_0_1"/>
<dbReference type="GeneID" id="26261140"/>
<dbReference type="InterPro" id="IPR011989">
    <property type="entry name" value="ARM-like"/>
</dbReference>
<comment type="function">
    <text evidence="4">Acts as a regulatory subunit of the 26S proteasome which is involved in the ATP-dependent degradation of ubiquitinated proteins.</text>
</comment>
<keyword evidence="3 4" id="KW-0647">Proteasome</keyword>
<sequence length="786" mass="88560">MQTIRILPNIRALLREGKEEEAIEVMNAHVDVIAPYIRDDLKYVKCKDAKTSLCLSKIYFVLEDYERSIDYALQAGDALVDDGSFYYKSIVYRMMELVEKNGDPKVRDVVLRIIAKEDADESLLGYLFCIKAYEMFREIFEKYLCDGNDCRGVLDLLVSIAEENGSIRELYEVIVAIGLESKPFIFYVVDGYFYLERIEKVKEMIERFASDDILLCYEIAFYVEDNYRPDIEVCNINVMKILSGEFKSRIMCSFLLEKNLTSFKFLESIAKTRTHYLGQVNSLMNLGTSNDTFYRSNTDIFGQSKEWARFSEISSIGMIHALNSNPYEILKNYLPNEVSQKEGGALMALGIMKAGTFSEEDTEYLMYFLDMEESLTPDLAHGVCLGLGLINMGSVNAEVLDKLRGLLKVDKTLLVEASVYGIGLVGLNSWNVELVNDLIAIGRETEFERVKRAIGVAVSLTMMFSEEMFYEEDACEDAQETKSYINDLLVDKDAVMRSNGLLSLGSSYVGTGRLGVIATVLPYVNDGDDDVKRAAVIAIGLICCDDRDLLVSTLEPLSENHNFFVRATTAVVLGLFLAGTGDKTCSDILEALLYDSNNLVRQSACIGAGFILMECNPSLVPNYKRIIERLNKLVVDKKEDGAVEFGAVFGRGLSEAGGRNIIFSVRNVSGVLSADRIAGAIMFLHYWYWYPLVNMISLCFLPTAVFCFNEDLEEEDLEIKTSDCYDNLLIRLPDIKKARRFRQKPVEDKEVVTESPSVLKSGSRCTMRQREECGLDAPAILFVKKK</sequence>
<dbReference type="Proteomes" id="UP000031056">
    <property type="component" value="Unassembled WGS sequence"/>
</dbReference>
<dbReference type="PANTHER" id="PTHR10943">
    <property type="entry name" value="26S PROTEASOME NON-ATPASE REGULATORY SUBUNIT"/>
    <property type="match status" value="1"/>
</dbReference>
<dbReference type="InParanoid" id="A0A0B2ULR7"/>
<comment type="caution">
    <text evidence="5">The sequence shown here is derived from an EMBL/GenBank/DDBJ whole genome shotgun (WGS) entry which is preliminary data.</text>
</comment>
<dbReference type="STRING" id="1354746.A0A0B2ULR7"/>
<accession>A0A0B2ULR7</accession>
<dbReference type="EMBL" id="JOKQ01000002">
    <property type="protein sequence ID" value="KHN70209.1"/>
    <property type="molecule type" value="Genomic_DNA"/>
</dbReference>
<evidence type="ECO:0000256" key="4">
    <source>
        <dbReference type="PIRNR" id="PIRNR015947"/>
    </source>
</evidence>
<dbReference type="OrthoDB" id="2196194at2759"/>
<evidence type="ECO:0000256" key="1">
    <source>
        <dbReference type="ARBA" id="ARBA00006308"/>
    </source>
</evidence>
<protein>
    <recommendedName>
        <fullName evidence="4">26S proteasome regulatory subunit RPN2</fullName>
    </recommendedName>
</protein>
<organism evidence="5 6">
    <name type="scientific">Ordospora colligata OC4</name>
    <dbReference type="NCBI Taxonomy" id="1354746"/>
    <lineage>
        <taxon>Eukaryota</taxon>
        <taxon>Fungi</taxon>
        <taxon>Fungi incertae sedis</taxon>
        <taxon>Microsporidia</taxon>
        <taxon>Ordosporidae</taxon>
        <taxon>Ordospora</taxon>
    </lineage>
</organism>
<dbReference type="AlphaFoldDB" id="A0A0B2ULR7"/>
<dbReference type="Pfam" id="PF01851">
    <property type="entry name" value="PC_rep"/>
    <property type="match status" value="1"/>
</dbReference>
<gene>
    <name evidence="5" type="ORF">M896_020450</name>
</gene>
<dbReference type="InterPro" id="IPR016024">
    <property type="entry name" value="ARM-type_fold"/>
</dbReference>
<dbReference type="GO" id="GO:0043161">
    <property type="term" value="P:proteasome-mediated ubiquitin-dependent protein catabolic process"/>
    <property type="evidence" value="ECO:0007669"/>
    <property type="project" value="TreeGrafter"/>
</dbReference>
<evidence type="ECO:0000313" key="5">
    <source>
        <dbReference type="EMBL" id="KHN70209.1"/>
    </source>
</evidence>
<proteinExistence type="inferred from homology"/>
<dbReference type="Pfam" id="PF13646">
    <property type="entry name" value="HEAT_2"/>
    <property type="match status" value="1"/>
</dbReference>
<keyword evidence="6" id="KW-1185">Reference proteome</keyword>
<dbReference type="GO" id="GO:0008540">
    <property type="term" value="C:proteasome regulatory particle, base subcomplex"/>
    <property type="evidence" value="ECO:0007669"/>
    <property type="project" value="UniProtKB-UniRule"/>
</dbReference>
<evidence type="ECO:0000256" key="3">
    <source>
        <dbReference type="ARBA" id="ARBA00022942"/>
    </source>
</evidence>
<evidence type="ECO:0000256" key="2">
    <source>
        <dbReference type="ARBA" id="ARBA00022737"/>
    </source>
</evidence>
<dbReference type="FunCoup" id="A0A0B2ULR7">
    <property type="interactions" value="327"/>
</dbReference>
<dbReference type="VEuPathDB" id="MicrosporidiaDB:M896_020450"/>
<name>A0A0B2ULR7_9MICR</name>
<dbReference type="Gene3D" id="1.25.10.10">
    <property type="entry name" value="Leucine-rich Repeat Variant"/>
    <property type="match status" value="1"/>
</dbReference>